<dbReference type="Pfam" id="PF00698">
    <property type="entry name" value="Acyl_transf_1"/>
    <property type="match status" value="1"/>
</dbReference>
<accession>A0A7R9L221</accession>
<keyword evidence="14" id="KW-0511">Multifunctional enzyme</keyword>
<feature type="non-terminal residue" evidence="17">
    <location>
        <position position="1"/>
    </location>
</feature>
<dbReference type="Gene3D" id="3.40.47.10">
    <property type="match status" value="1"/>
</dbReference>
<evidence type="ECO:0000256" key="6">
    <source>
        <dbReference type="ARBA" id="ARBA00022679"/>
    </source>
</evidence>
<dbReference type="PANTHER" id="PTHR43775:SF7">
    <property type="entry name" value="FATTY ACID SYNTHASE"/>
    <property type="match status" value="1"/>
</dbReference>
<dbReference type="EMBL" id="CAJPIZ010012754">
    <property type="protein sequence ID" value="CAG2113866.1"/>
    <property type="molecule type" value="Genomic_DNA"/>
</dbReference>
<dbReference type="CDD" id="cd00833">
    <property type="entry name" value="PKS"/>
    <property type="match status" value="1"/>
</dbReference>
<dbReference type="Proteomes" id="UP000759131">
    <property type="component" value="Unassembled WGS sequence"/>
</dbReference>
<keyword evidence="9" id="KW-0521">NADP</keyword>
<dbReference type="InterPro" id="IPR014043">
    <property type="entry name" value="Acyl_transferase_dom"/>
</dbReference>
<dbReference type="AlphaFoldDB" id="A0A7R9L221"/>
<dbReference type="SUPFAM" id="SSF52151">
    <property type="entry name" value="FabD/lysophospholipase-like"/>
    <property type="match status" value="1"/>
</dbReference>
<evidence type="ECO:0000256" key="15">
    <source>
        <dbReference type="ARBA" id="ARBA00044883"/>
    </source>
</evidence>
<dbReference type="PROSITE" id="PS52004">
    <property type="entry name" value="KS3_2"/>
    <property type="match status" value="1"/>
</dbReference>
<organism evidence="17">
    <name type="scientific">Medioppia subpectinata</name>
    <dbReference type="NCBI Taxonomy" id="1979941"/>
    <lineage>
        <taxon>Eukaryota</taxon>
        <taxon>Metazoa</taxon>
        <taxon>Ecdysozoa</taxon>
        <taxon>Arthropoda</taxon>
        <taxon>Chelicerata</taxon>
        <taxon>Arachnida</taxon>
        <taxon>Acari</taxon>
        <taxon>Acariformes</taxon>
        <taxon>Sarcoptiformes</taxon>
        <taxon>Oribatida</taxon>
        <taxon>Brachypylina</taxon>
        <taxon>Oppioidea</taxon>
        <taxon>Oppiidae</taxon>
        <taxon>Medioppia</taxon>
    </lineage>
</organism>
<dbReference type="InterPro" id="IPR050091">
    <property type="entry name" value="PKS_NRPS_Biosynth_Enz"/>
</dbReference>
<dbReference type="EMBL" id="OC867329">
    <property type="protein sequence ID" value="CAD7633436.1"/>
    <property type="molecule type" value="Genomic_DNA"/>
</dbReference>
<dbReference type="SUPFAM" id="SSF53901">
    <property type="entry name" value="Thiolase-like"/>
    <property type="match status" value="1"/>
</dbReference>
<dbReference type="Gene3D" id="3.40.366.10">
    <property type="entry name" value="Malonyl-Coenzyme A Acyl Carrier Protein, domain 2"/>
    <property type="match status" value="1"/>
</dbReference>
<evidence type="ECO:0000256" key="9">
    <source>
        <dbReference type="ARBA" id="ARBA00022857"/>
    </source>
</evidence>
<dbReference type="InterPro" id="IPR014031">
    <property type="entry name" value="Ketoacyl_synth_C"/>
</dbReference>
<dbReference type="InterPro" id="IPR001227">
    <property type="entry name" value="Ac_transferase_dom_sf"/>
</dbReference>
<evidence type="ECO:0000256" key="14">
    <source>
        <dbReference type="ARBA" id="ARBA00023268"/>
    </source>
</evidence>
<keyword evidence="10" id="KW-0560">Oxidoreductase</keyword>
<evidence type="ECO:0000256" key="10">
    <source>
        <dbReference type="ARBA" id="ARBA00023002"/>
    </source>
</evidence>
<evidence type="ECO:0000256" key="3">
    <source>
        <dbReference type="ARBA" id="ARBA00022450"/>
    </source>
</evidence>
<keyword evidence="13" id="KW-0275">Fatty acid biosynthesis</keyword>
<keyword evidence="12" id="KW-0443">Lipid metabolism</keyword>
<dbReference type="GO" id="GO:0016787">
    <property type="term" value="F:hydrolase activity"/>
    <property type="evidence" value="ECO:0007669"/>
    <property type="project" value="UniProtKB-KW"/>
</dbReference>
<dbReference type="GO" id="GO:0016491">
    <property type="term" value="F:oxidoreductase activity"/>
    <property type="evidence" value="ECO:0007669"/>
    <property type="project" value="UniProtKB-KW"/>
</dbReference>
<dbReference type="Gene3D" id="3.30.70.3290">
    <property type="match status" value="1"/>
</dbReference>
<evidence type="ECO:0000313" key="17">
    <source>
        <dbReference type="EMBL" id="CAD7633436.1"/>
    </source>
</evidence>
<dbReference type="PANTHER" id="PTHR43775">
    <property type="entry name" value="FATTY ACID SYNTHASE"/>
    <property type="match status" value="1"/>
</dbReference>
<dbReference type="Pfam" id="PF16197">
    <property type="entry name" value="KAsynt_C_assoc"/>
    <property type="match status" value="1"/>
</dbReference>
<dbReference type="InterPro" id="IPR014030">
    <property type="entry name" value="Ketoacyl_synth_N"/>
</dbReference>
<keyword evidence="7" id="KW-0378">Hydrolase</keyword>
<dbReference type="OrthoDB" id="329835at2759"/>
<dbReference type="PROSITE" id="PS00606">
    <property type="entry name" value="KS3_1"/>
    <property type="match status" value="1"/>
</dbReference>
<evidence type="ECO:0000256" key="13">
    <source>
        <dbReference type="ARBA" id="ARBA00023160"/>
    </source>
</evidence>
<comment type="catalytic activity">
    <reaction evidence="15">
        <text>acetyl-CoA + n malonyl-CoA + 2n NADPH + 2n H(+) = a long-chain fatty acid + (n+1) CoA + n CO2 + 2n NADP(+).</text>
        <dbReference type="EC" id="2.3.1.85"/>
    </reaction>
</comment>
<reference evidence="17" key="1">
    <citation type="submission" date="2020-11" db="EMBL/GenBank/DDBJ databases">
        <authorList>
            <person name="Tran Van P."/>
        </authorList>
    </citation>
    <scope>NUCLEOTIDE SEQUENCE</scope>
</reference>
<keyword evidence="18" id="KW-1185">Reference proteome</keyword>
<evidence type="ECO:0000256" key="8">
    <source>
        <dbReference type="ARBA" id="ARBA00022832"/>
    </source>
</evidence>
<gene>
    <name evidence="17" type="ORF">OSB1V03_LOCUS13833</name>
</gene>
<dbReference type="GO" id="GO:0004315">
    <property type="term" value="F:3-oxoacyl-[acyl-carrier-protein] synthase activity"/>
    <property type="evidence" value="ECO:0007669"/>
    <property type="project" value="InterPro"/>
</dbReference>
<keyword evidence="11" id="KW-0520">NAD</keyword>
<keyword evidence="6" id="KW-0808">Transferase</keyword>
<evidence type="ECO:0000256" key="12">
    <source>
        <dbReference type="ARBA" id="ARBA00023098"/>
    </source>
</evidence>
<dbReference type="GO" id="GO:0004312">
    <property type="term" value="F:fatty acid synthase activity"/>
    <property type="evidence" value="ECO:0007669"/>
    <property type="project" value="UniProtKB-EC"/>
</dbReference>
<evidence type="ECO:0000313" key="18">
    <source>
        <dbReference type="Proteomes" id="UP000759131"/>
    </source>
</evidence>
<keyword evidence="4" id="KW-0444">Lipid biosynthesis</keyword>
<sequence length="655" mass="72245">MMISGMSGRFPESDSTDEFANNLYDGVDMITDDSRRWPSDLYSMNNRMGKIKFVDKFDGHFFGIMPTMGDTIDPHSRILLETTYEAIIDAGVSPQSLRGSQTGVYIGYSTFGMPDGIPDEVQPDSQNSMTETLLWVPGNSKCLYANRVSFVFDFKGPSLVTDTACSSSLVAFNLAINDLRLGKCDQAIVGGSQINLQPFTNHIFQTTRLNSFDGIPKVWDESADGFVRGETVACLFLQRRPDARRVYATVLNSGVNIDGNKTMGMFFPSADGQQELMIKTYKEANVDPLKVTYFEAHATGTKVLLPLEVAGDPQEAKAIYNSYCKLPNRSGTLPIGLLKSNIGHTEGASGVSSVTKVLIAFENECIPRNLHLKNIKSTIADMCPPLVPITENLKYTPDMCPPLVPITENLKYTPGIAGVNNFGVGGVNAHVLLEPNYKVSDTDSLKIADTIPRIVNICCRTEEALNQMFDFIQNNPQKITRDFLALLADTMKTQTSIKTVGFPYRGSIFIKQVIEGKNQIKYEYKRQSSVLKARNVRPVWFIFPGLGGQWVGMAKALMPIKIFADKIDECHEILKPFGIDLKHLLLSDDKKSMSSMTNKFCATTALEIALFDVMKALNIIPDGIIGHSFGEIAAAYADGGLTTKEALLVTYIRGY</sequence>
<dbReference type="GO" id="GO:0006633">
    <property type="term" value="P:fatty acid biosynthetic process"/>
    <property type="evidence" value="ECO:0007669"/>
    <property type="project" value="UniProtKB-KW"/>
</dbReference>
<dbReference type="InterPro" id="IPR018201">
    <property type="entry name" value="Ketoacyl_synth_AS"/>
</dbReference>
<dbReference type="EC" id="2.3.1.85" evidence="1"/>
<evidence type="ECO:0000256" key="4">
    <source>
        <dbReference type="ARBA" id="ARBA00022516"/>
    </source>
</evidence>
<evidence type="ECO:0000256" key="11">
    <source>
        <dbReference type="ARBA" id="ARBA00023027"/>
    </source>
</evidence>
<dbReference type="InterPro" id="IPR016035">
    <property type="entry name" value="Acyl_Trfase/lysoPLipase"/>
</dbReference>
<dbReference type="SMART" id="SM00825">
    <property type="entry name" value="PKS_KS"/>
    <property type="match status" value="1"/>
</dbReference>
<dbReference type="Pfam" id="PF02801">
    <property type="entry name" value="Ketoacyl-synt_C"/>
    <property type="match status" value="1"/>
</dbReference>
<keyword evidence="8" id="KW-0276">Fatty acid metabolism</keyword>
<dbReference type="Pfam" id="PF00109">
    <property type="entry name" value="ketoacyl-synt"/>
    <property type="match status" value="1"/>
</dbReference>
<evidence type="ECO:0000256" key="2">
    <source>
        <dbReference type="ARBA" id="ARBA00018769"/>
    </source>
</evidence>
<proteinExistence type="predicted"/>
<keyword evidence="3" id="KW-0596">Phosphopantetheine</keyword>
<protein>
    <recommendedName>
        <fullName evidence="2">Fatty acid synthase</fullName>
        <ecNumber evidence="1">2.3.1.85</ecNumber>
    </recommendedName>
</protein>
<evidence type="ECO:0000256" key="1">
    <source>
        <dbReference type="ARBA" id="ARBA00012873"/>
    </source>
</evidence>
<dbReference type="InterPro" id="IPR020841">
    <property type="entry name" value="PKS_Beta-ketoAc_synthase_dom"/>
</dbReference>
<feature type="domain" description="Ketosynthase family 3 (KS3)" evidence="16">
    <location>
        <begin position="1"/>
        <end position="435"/>
    </location>
</feature>
<dbReference type="InterPro" id="IPR016039">
    <property type="entry name" value="Thiolase-like"/>
</dbReference>
<evidence type="ECO:0000256" key="7">
    <source>
        <dbReference type="ARBA" id="ARBA00022801"/>
    </source>
</evidence>
<keyword evidence="5" id="KW-0597">Phosphoprotein</keyword>
<dbReference type="InterPro" id="IPR032821">
    <property type="entry name" value="PKS_assoc"/>
</dbReference>
<evidence type="ECO:0000256" key="5">
    <source>
        <dbReference type="ARBA" id="ARBA00022553"/>
    </source>
</evidence>
<name>A0A7R9L221_9ACAR</name>
<evidence type="ECO:0000259" key="16">
    <source>
        <dbReference type="PROSITE" id="PS52004"/>
    </source>
</evidence>